<evidence type="ECO:0000313" key="2">
    <source>
        <dbReference type="Proteomes" id="UP001178507"/>
    </source>
</evidence>
<evidence type="ECO:0000313" key="1">
    <source>
        <dbReference type="EMBL" id="CAJ1402101.1"/>
    </source>
</evidence>
<sequence length="371" mass="39323">MANTLWPCAVLRMAKAPSSTLPPPTFIGLGRQELANSARASTWPLASDGPLSQRSSQAVLKQSFSAQELSSAVWAFATSQLAGFRFWQSTSCSLRAAGSLGPQSSSNALRALATTQRRDFAPAEASSQRVEAQLCQFAPQAPANGARGLGQMDMEEAPPLSATGEASLVQLAELKAPEPATTAWGFSRFTATYLRLITALSAEAELRMLQGAMDEASAAMLLEALAVLPSLDRAWELLETLQCTDQLGPGLVPGLGPLFCRAEMDSMEVDRLLQLMAASSQDLAGPARLAAALHLLGRGHVSAARRGWPSKGLNAGARGWSFEQLLQLLKKKGAEAYPESPPLVVDSLAINPAFNPAFNSFGMQPGTSREE</sequence>
<accession>A0AA36JAF6</accession>
<protein>
    <submittedName>
        <fullName evidence="1">Uncharacterized protein</fullName>
    </submittedName>
</protein>
<dbReference type="AlphaFoldDB" id="A0AA36JAF6"/>
<name>A0AA36JAF6_9DINO</name>
<reference evidence="1" key="1">
    <citation type="submission" date="2023-08" db="EMBL/GenBank/DDBJ databases">
        <authorList>
            <person name="Chen Y."/>
            <person name="Shah S."/>
            <person name="Dougan E. K."/>
            <person name="Thang M."/>
            <person name="Chan C."/>
        </authorList>
    </citation>
    <scope>NUCLEOTIDE SEQUENCE</scope>
</reference>
<proteinExistence type="predicted"/>
<comment type="caution">
    <text evidence="1">The sequence shown here is derived from an EMBL/GenBank/DDBJ whole genome shotgun (WGS) entry which is preliminary data.</text>
</comment>
<dbReference type="Proteomes" id="UP001178507">
    <property type="component" value="Unassembled WGS sequence"/>
</dbReference>
<dbReference type="EMBL" id="CAUJNA010003438">
    <property type="protein sequence ID" value="CAJ1402101.1"/>
    <property type="molecule type" value="Genomic_DNA"/>
</dbReference>
<organism evidence="1 2">
    <name type="scientific">Effrenium voratum</name>
    <dbReference type="NCBI Taxonomy" id="2562239"/>
    <lineage>
        <taxon>Eukaryota</taxon>
        <taxon>Sar</taxon>
        <taxon>Alveolata</taxon>
        <taxon>Dinophyceae</taxon>
        <taxon>Suessiales</taxon>
        <taxon>Symbiodiniaceae</taxon>
        <taxon>Effrenium</taxon>
    </lineage>
</organism>
<keyword evidence="2" id="KW-1185">Reference proteome</keyword>
<gene>
    <name evidence="1" type="ORF">EVOR1521_LOCUS25062</name>
</gene>